<dbReference type="PANTHER" id="PTHR35370">
    <property type="entry name" value="CYTOPLASMIC PROTEIN-RELATED-RELATED"/>
    <property type="match status" value="1"/>
</dbReference>
<dbReference type="PIRSF" id="PIRSF028304">
    <property type="entry name" value="UCP028304"/>
    <property type="match status" value="1"/>
</dbReference>
<dbReference type="Pfam" id="PF05947">
    <property type="entry name" value="T6SS_TssF"/>
    <property type="match status" value="1"/>
</dbReference>
<name>A0A2N7VTT0_9BURK</name>
<reference evidence="1 2" key="1">
    <citation type="submission" date="2018-01" db="EMBL/GenBank/DDBJ databases">
        <title>Whole genome analyses suggest that Burkholderia sensu lato contains two further novel genera in the rhizoxinica-symbiotica group Mycetohabitans gen. nov., and Trinickia gen. nov.: implications for the evolution of diazotrophy and nodulation in the Burkholderiaceae.</title>
        <authorList>
            <person name="Estrada-de los Santos P."/>
            <person name="Palmer M."/>
            <person name="Chavez-Ramirez B."/>
            <person name="Beukes C."/>
            <person name="Steenkamp E.T."/>
            <person name="Hirsch A.M."/>
            <person name="Manyaka P."/>
            <person name="Maluk M."/>
            <person name="Lafos M."/>
            <person name="Crook M."/>
            <person name="Gross E."/>
            <person name="Simon M.F."/>
            <person name="Bueno dos Reis Junior F."/>
            <person name="Poole P.S."/>
            <person name="Venter S.N."/>
            <person name="James E.K."/>
        </authorList>
    </citation>
    <scope>NUCLEOTIDE SEQUENCE [LARGE SCALE GENOMIC DNA]</scope>
    <source>
        <strain evidence="1 2">GP25-8</strain>
    </source>
</reference>
<evidence type="ECO:0000313" key="1">
    <source>
        <dbReference type="EMBL" id="PMS20560.1"/>
    </source>
</evidence>
<protein>
    <submittedName>
        <fullName evidence="1">Type VI secretion system baseplate subunit TssF</fullName>
    </submittedName>
</protein>
<proteinExistence type="predicted"/>
<dbReference type="PANTHER" id="PTHR35370:SF1">
    <property type="entry name" value="TYPE VI SECRETION SYSTEM COMPONENT TSSF1"/>
    <property type="match status" value="1"/>
</dbReference>
<dbReference type="Proteomes" id="UP000235347">
    <property type="component" value="Unassembled WGS sequence"/>
</dbReference>
<comment type="caution">
    <text evidence="1">The sequence shown here is derived from an EMBL/GenBank/DDBJ whole genome shotgun (WGS) entry which is preliminary data.</text>
</comment>
<dbReference type="NCBIfam" id="TIGR03359">
    <property type="entry name" value="VI_chp_6"/>
    <property type="match status" value="1"/>
</dbReference>
<evidence type="ECO:0000313" key="2">
    <source>
        <dbReference type="Proteomes" id="UP000235347"/>
    </source>
</evidence>
<accession>A0A2N7VTT0</accession>
<dbReference type="EMBL" id="PNYB01000018">
    <property type="protein sequence ID" value="PMS20560.1"/>
    <property type="molecule type" value="Genomic_DNA"/>
</dbReference>
<dbReference type="InterPro" id="IPR010272">
    <property type="entry name" value="T6SS_TssF"/>
</dbReference>
<organism evidence="1 2">
    <name type="scientific">Trinickia soli</name>
    <dbReference type="NCBI Taxonomy" id="380675"/>
    <lineage>
        <taxon>Bacteria</taxon>
        <taxon>Pseudomonadati</taxon>
        <taxon>Pseudomonadota</taxon>
        <taxon>Betaproteobacteria</taxon>
        <taxon>Burkholderiales</taxon>
        <taxon>Burkholderiaceae</taxon>
        <taxon>Trinickia</taxon>
    </lineage>
</organism>
<sequence length="688" mass="75250">MFLLHLDSIRFKLRVKLFNLCFAKYPFRIILPDASHSIKAAAHNASPLRGSRTPCSCVVCFMFRAPYPDLMDDLDTLLPYFERELALLRQGTERFAREFPNAAIQLSLSGALSDDPGVGRLMQGAAWLYARASQRISDHVPEFTEAMLETVFPIYLRPVPSCSIAQFDVSRLFEDRTQTLMVPRGTGLASRPSLCRFTTVCDVTLAPLDITHAQFAPTSVAPMPNAGRLPGDTVGIISVEFASLSGELVPGSELLPQTLRVHLHGERFFAAALTDAFLLHPTTAFVEADGSRCWRALEKKPVSAAGFGDNEALIEEPQHVPTQPALRMLIEYLAFPHKFSFVDLDFAALMHAAGSCARLTLHLPVAGRVADAQAVQRLAPLSRDHLRLFCTPVVNRFRRDAKPTDVKQGRPCYPIVLPKPKKGAARAMLHSIDAVRMMLGEEGKTPGDDIPPFHSFQHGSPVGMFWLRERDRLTARRAGVETAIQVVDWGRQPVAPAAAKLAITLTCTNGDVSAMLGAGTQEGRLHSESLGLTAPVTMLVHPSPPMFLPQDGESHWRLVSALSPNPVTLSPSGLPMLQDLLHQFGKGLPRDATRYVDGIVGMGCSVIRPVMHVPGIPTPHLVPGVQMTLTIDEVAFAGDARHTFALLMERYFLRYAGMDCMQLVIVSTGGTEVWRGEPLLGPPGQGIL</sequence>
<dbReference type="AlphaFoldDB" id="A0A2N7VTT0"/>
<gene>
    <name evidence="1" type="primary">vasA</name>
    <name evidence="1" type="ORF">C0Z19_19585</name>
</gene>
<keyword evidence="2" id="KW-1185">Reference proteome</keyword>